<comment type="caution">
    <text evidence="1">The sequence shown here is derived from an EMBL/GenBank/DDBJ whole genome shotgun (WGS) entry which is preliminary data.</text>
</comment>
<gene>
    <name evidence="1" type="ORF">UCDDS831_g00604</name>
</gene>
<evidence type="ECO:0000313" key="1">
    <source>
        <dbReference type="EMBL" id="KKY27891.1"/>
    </source>
</evidence>
<dbReference type="InterPro" id="IPR053161">
    <property type="entry name" value="Ulvan_degrading_GH"/>
</dbReference>
<proteinExistence type="predicted"/>
<accession>A0A0G2F0S2</accession>
<dbReference type="PANTHER" id="PTHR36848">
    <property type="entry name" value="DNA-BINDING PROTEIN (PUTATIVE SECRETED PROTEIN)-RELATED"/>
    <property type="match status" value="1"/>
</dbReference>
<organism evidence="1 2">
    <name type="scientific">Diplodia seriata</name>
    <dbReference type="NCBI Taxonomy" id="420778"/>
    <lineage>
        <taxon>Eukaryota</taxon>
        <taxon>Fungi</taxon>
        <taxon>Dikarya</taxon>
        <taxon>Ascomycota</taxon>
        <taxon>Pezizomycotina</taxon>
        <taxon>Dothideomycetes</taxon>
        <taxon>Dothideomycetes incertae sedis</taxon>
        <taxon>Botryosphaeriales</taxon>
        <taxon>Botryosphaeriaceae</taxon>
        <taxon>Diplodia</taxon>
    </lineage>
</organism>
<protein>
    <submittedName>
        <fullName evidence="1">Putative secreted protein</fullName>
    </submittedName>
</protein>
<reference evidence="1 2" key="1">
    <citation type="submission" date="2015-03" db="EMBL/GenBank/DDBJ databases">
        <authorList>
            <person name="Morales-Cruz A."/>
            <person name="Amrine K.C."/>
            <person name="Cantu D."/>
        </authorList>
    </citation>
    <scope>NUCLEOTIDE SEQUENCE [LARGE SCALE GENOMIC DNA]</scope>
    <source>
        <strain evidence="1">DS831</strain>
    </source>
</reference>
<name>A0A0G2F0S2_9PEZI</name>
<dbReference type="PANTHER" id="PTHR36848:SF2">
    <property type="entry name" value="SECRETED PROTEIN"/>
    <property type="match status" value="1"/>
</dbReference>
<evidence type="ECO:0000313" key="2">
    <source>
        <dbReference type="Proteomes" id="UP000034182"/>
    </source>
</evidence>
<dbReference type="AlphaFoldDB" id="A0A0G2F0S2"/>
<reference evidence="1 2" key="2">
    <citation type="submission" date="2015-05" db="EMBL/GenBank/DDBJ databases">
        <title>Distinctive expansion of gene families associated with plant cell wall degradation and secondary metabolism in the genomes of grapevine trunk pathogens.</title>
        <authorList>
            <person name="Lawrence D.P."/>
            <person name="Travadon R."/>
            <person name="Rolshausen P.E."/>
            <person name="Baumgartner K."/>
        </authorList>
    </citation>
    <scope>NUCLEOTIDE SEQUENCE [LARGE SCALE GENOMIC DNA]</scope>
    <source>
        <strain evidence="1">DS831</strain>
    </source>
</reference>
<sequence>MTDFFDEHVIVDDQTAQLVSSAARYAWEDSMEMDSCVWWTENMDKMFYKRNGYNITQCLPFLVIKGNGWAGSEVPYGEEFISANSSFQSSCNGDYRATLNDGYRAFLASRMSWAHGHDIQFSTQVGYNVPVDVTGTPKVDLAFYKYDVPWIDATGYKSSNLETIGFTYDYLGPENLESVRMNGMVLGPHGPAYRALVFSNSTQISDKAAGKVKQFADAGLPVFFVGNGSFTGISSADTAATGTMEAVIASGLENVFPVATANELPAALAKAAVSPRAKLSNVTASWYSFWRERDDWTHVFLYNDGASAQTLYVDFEVSDRTPYVFDAWTGHVVPIPQYTTTATHTTVPVTLAANQTTIIAFAKPGAAGPSAPHTHAVATSGPVAGLLYTDDGHLAAQLSSGPGTASVTLANGTAPWLALDPPALANASGTARYTTTFAFPGNNASLGAFLRLGPVQHAMRASLNGRALPAVDVAAAFILVALAAIAPAAMAGPVVARVDVDISANCEAFVNAHTPNHRDYFARICDDCYDTAKAACTGDACIEEQLEEWTFAAQVNATTECSSSANAKAAYVCIDNSIEAWTKAGNCKA</sequence>
<dbReference type="EMBL" id="LAQI01000017">
    <property type="protein sequence ID" value="KKY27891.1"/>
    <property type="molecule type" value="Genomic_DNA"/>
</dbReference>
<dbReference type="Proteomes" id="UP000034182">
    <property type="component" value="Unassembled WGS sequence"/>
</dbReference>